<dbReference type="OrthoDB" id="270167at2759"/>
<dbReference type="EMBL" id="JAEHOE010000012">
    <property type="protein sequence ID" value="KAG2497780.1"/>
    <property type="molecule type" value="Genomic_DNA"/>
</dbReference>
<feature type="domain" description="Rhodanese" evidence="6">
    <location>
        <begin position="15"/>
        <end position="135"/>
    </location>
</feature>
<dbReference type="InterPro" id="IPR001307">
    <property type="entry name" value="Thiosulphate_STrfase_CS"/>
</dbReference>
<dbReference type="InterPro" id="IPR045078">
    <property type="entry name" value="TST/MPST-like"/>
</dbReference>
<feature type="domain" description="Rhodanese" evidence="6">
    <location>
        <begin position="181"/>
        <end position="294"/>
    </location>
</feature>
<accession>A0A835YFF8</accession>
<sequence>MEPLVTPEWLSQRLSDPSVRILDAAWYMPVHKRDPVTDYRAERIPGARFFDVDGITADPDTARGLPHMLPSEKGFAAAMDALSISNDSTVVIYDHLGIFSAPRVWWTFKVFGHDKVAVLDGGLPAWKAKGLPLDPSPPPSDEVLFAGGRACALAGKAPTKYQAKLDASKVRSIDQMLANIQSRAEQVMDARSAGRFVGTEPEPRAGLRGGHIPGARSLPFPTLLDNGAYKSPEAIEAAFRGAGLDPAKPIVGSCGSGLTACVLALGLFRLNGQLAAVYDGSWSEYGGRTDVPVSTQPADP</sequence>
<dbReference type="Proteomes" id="UP000612055">
    <property type="component" value="Unassembled WGS sequence"/>
</dbReference>
<dbReference type="NCBIfam" id="NF008557">
    <property type="entry name" value="PRK11493.1"/>
    <property type="match status" value="1"/>
</dbReference>
<evidence type="ECO:0000259" key="6">
    <source>
        <dbReference type="PROSITE" id="PS50206"/>
    </source>
</evidence>
<dbReference type="SMART" id="SM00450">
    <property type="entry name" value="RHOD"/>
    <property type="match status" value="2"/>
</dbReference>
<dbReference type="Gene3D" id="3.40.250.10">
    <property type="entry name" value="Rhodanese-like domain"/>
    <property type="match status" value="2"/>
</dbReference>
<dbReference type="GO" id="GO:0004792">
    <property type="term" value="F:thiosulfate-cyanide sulfurtransferase activity"/>
    <property type="evidence" value="ECO:0007669"/>
    <property type="project" value="InterPro"/>
</dbReference>
<evidence type="ECO:0000256" key="2">
    <source>
        <dbReference type="ARBA" id="ARBA00022490"/>
    </source>
</evidence>
<proteinExistence type="predicted"/>
<dbReference type="CDD" id="cd01449">
    <property type="entry name" value="TST_Repeat_2"/>
    <property type="match status" value="1"/>
</dbReference>
<dbReference type="PROSITE" id="PS00683">
    <property type="entry name" value="RHODANESE_2"/>
    <property type="match status" value="1"/>
</dbReference>
<evidence type="ECO:0000256" key="5">
    <source>
        <dbReference type="RuleBase" id="RU000507"/>
    </source>
</evidence>
<dbReference type="PANTHER" id="PTHR11364:SF27">
    <property type="entry name" value="SULFURTRANSFERASE"/>
    <property type="match status" value="1"/>
</dbReference>
<dbReference type="InterPro" id="IPR001763">
    <property type="entry name" value="Rhodanese-like_dom"/>
</dbReference>
<dbReference type="CDD" id="cd01448">
    <property type="entry name" value="TST_Repeat_1"/>
    <property type="match status" value="1"/>
</dbReference>
<evidence type="ECO:0000313" key="8">
    <source>
        <dbReference type="Proteomes" id="UP000612055"/>
    </source>
</evidence>
<evidence type="ECO:0000256" key="4">
    <source>
        <dbReference type="ARBA" id="ARBA00022737"/>
    </source>
</evidence>
<keyword evidence="3 5" id="KW-0808">Transferase</keyword>
<dbReference type="Pfam" id="PF00581">
    <property type="entry name" value="Rhodanese"/>
    <property type="match status" value="2"/>
</dbReference>
<dbReference type="FunFam" id="3.40.250.10:FF:000015">
    <property type="entry name" value="Sulfurtransferase"/>
    <property type="match status" value="1"/>
</dbReference>
<evidence type="ECO:0000256" key="1">
    <source>
        <dbReference type="ARBA" id="ARBA00004496"/>
    </source>
</evidence>
<evidence type="ECO:0000256" key="3">
    <source>
        <dbReference type="ARBA" id="ARBA00022679"/>
    </source>
</evidence>
<keyword evidence="2" id="KW-0963">Cytoplasm</keyword>
<dbReference type="PANTHER" id="PTHR11364">
    <property type="entry name" value="THIOSULFATE SULFERTANSFERASE"/>
    <property type="match status" value="1"/>
</dbReference>
<organism evidence="7 8">
    <name type="scientific">Edaphochlamys debaryana</name>
    <dbReference type="NCBI Taxonomy" id="47281"/>
    <lineage>
        <taxon>Eukaryota</taxon>
        <taxon>Viridiplantae</taxon>
        <taxon>Chlorophyta</taxon>
        <taxon>core chlorophytes</taxon>
        <taxon>Chlorophyceae</taxon>
        <taxon>CS clade</taxon>
        <taxon>Chlamydomonadales</taxon>
        <taxon>Chlamydomonadales incertae sedis</taxon>
        <taxon>Edaphochlamys</taxon>
    </lineage>
</organism>
<keyword evidence="8" id="KW-1185">Reference proteome</keyword>
<evidence type="ECO:0000313" key="7">
    <source>
        <dbReference type="EMBL" id="KAG2497780.1"/>
    </source>
</evidence>
<comment type="subcellular location">
    <subcellularLocation>
        <location evidence="1">Cytoplasm</location>
    </subcellularLocation>
</comment>
<name>A0A835YFF8_9CHLO</name>
<dbReference type="SUPFAM" id="SSF52821">
    <property type="entry name" value="Rhodanese/Cell cycle control phosphatase"/>
    <property type="match status" value="2"/>
</dbReference>
<keyword evidence="4" id="KW-0677">Repeat</keyword>
<dbReference type="AlphaFoldDB" id="A0A835YFF8"/>
<gene>
    <name evidence="7" type="ORF">HYH03_004052</name>
</gene>
<reference evidence="7" key="1">
    <citation type="journal article" date="2020" name="bioRxiv">
        <title>Comparative genomics of Chlamydomonas.</title>
        <authorList>
            <person name="Craig R.J."/>
            <person name="Hasan A.R."/>
            <person name="Ness R.W."/>
            <person name="Keightley P.D."/>
        </authorList>
    </citation>
    <scope>NUCLEOTIDE SEQUENCE</scope>
    <source>
        <strain evidence="7">CCAP 11/70</strain>
    </source>
</reference>
<dbReference type="PROSITE" id="PS50206">
    <property type="entry name" value="RHODANESE_3"/>
    <property type="match status" value="2"/>
</dbReference>
<dbReference type="GO" id="GO:0005739">
    <property type="term" value="C:mitochondrion"/>
    <property type="evidence" value="ECO:0007669"/>
    <property type="project" value="TreeGrafter"/>
</dbReference>
<comment type="caution">
    <text evidence="7">The sequence shown here is derived from an EMBL/GenBank/DDBJ whole genome shotgun (WGS) entry which is preliminary data.</text>
</comment>
<dbReference type="FunFam" id="3.40.250.10:FF:000001">
    <property type="entry name" value="Sulfurtransferase"/>
    <property type="match status" value="1"/>
</dbReference>
<dbReference type="InterPro" id="IPR036873">
    <property type="entry name" value="Rhodanese-like_dom_sf"/>
</dbReference>
<protein>
    <recommendedName>
        <fullName evidence="5">Sulfurtransferase</fullName>
    </recommendedName>
</protein>